<gene>
    <name evidence="9" type="ORF">NTJ_02641</name>
</gene>
<feature type="compositionally biased region" description="Acidic residues" evidence="7">
    <location>
        <begin position="155"/>
        <end position="177"/>
    </location>
</feature>
<evidence type="ECO:0000256" key="1">
    <source>
        <dbReference type="ARBA" id="ARBA00004123"/>
    </source>
</evidence>
<evidence type="ECO:0000256" key="6">
    <source>
        <dbReference type="PROSITE-ProRule" id="PRU00175"/>
    </source>
</evidence>
<accession>A0ABN7AFA0</accession>
<reference evidence="9 10" key="1">
    <citation type="submission" date="2023-09" db="EMBL/GenBank/DDBJ databases">
        <title>Nesidiocoris tenuis whole genome shotgun sequence.</title>
        <authorList>
            <person name="Shibata T."/>
            <person name="Shimoda M."/>
            <person name="Kobayashi T."/>
            <person name="Uehara T."/>
        </authorList>
    </citation>
    <scope>NUCLEOTIDE SEQUENCE [LARGE SCALE GENOMIC DNA]</scope>
    <source>
        <strain evidence="9 10">Japan</strain>
    </source>
</reference>
<feature type="domain" description="RING-type" evidence="8">
    <location>
        <begin position="28"/>
        <end position="66"/>
    </location>
</feature>
<evidence type="ECO:0000313" key="9">
    <source>
        <dbReference type="EMBL" id="BES89834.1"/>
    </source>
</evidence>
<organism evidence="9 10">
    <name type="scientific">Nesidiocoris tenuis</name>
    <dbReference type="NCBI Taxonomy" id="355587"/>
    <lineage>
        <taxon>Eukaryota</taxon>
        <taxon>Metazoa</taxon>
        <taxon>Ecdysozoa</taxon>
        <taxon>Arthropoda</taxon>
        <taxon>Hexapoda</taxon>
        <taxon>Insecta</taxon>
        <taxon>Pterygota</taxon>
        <taxon>Neoptera</taxon>
        <taxon>Paraneoptera</taxon>
        <taxon>Hemiptera</taxon>
        <taxon>Heteroptera</taxon>
        <taxon>Panheteroptera</taxon>
        <taxon>Cimicomorpha</taxon>
        <taxon>Miridae</taxon>
        <taxon>Dicyphina</taxon>
        <taxon>Nesidiocoris</taxon>
    </lineage>
</organism>
<dbReference type="SMART" id="SM00184">
    <property type="entry name" value="RING"/>
    <property type="match status" value="1"/>
</dbReference>
<evidence type="ECO:0000256" key="4">
    <source>
        <dbReference type="ARBA" id="ARBA00022833"/>
    </source>
</evidence>
<feature type="compositionally biased region" description="Acidic residues" evidence="7">
    <location>
        <begin position="118"/>
        <end position="131"/>
    </location>
</feature>
<dbReference type="PANTHER" id="PTHR45893">
    <property type="entry name" value="POLYCOMB GROUP RING FINGER PROTEIN"/>
    <property type="match status" value="1"/>
</dbReference>
<feature type="region of interest" description="Disordered" evidence="7">
    <location>
        <begin position="108"/>
        <end position="135"/>
    </location>
</feature>
<feature type="compositionally biased region" description="Basic and acidic residues" evidence="7">
    <location>
        <begin position="108"/>
        <end position="117"/>
    </location>
</feature>
<evidence type="ECO:0000259" key="8">
    <source>
        <dbReference type="PROSITE" id="PS50089"/>
    </source>
</evidence>
<keyword evidence="4" id="KW-0862">Zinc</keyword>
<dbReference type="Proteomes" id="UP001307889">
    <property type="component" value="Chromosome 2"/>
</dbReference>
<keyword evidence="2" id="KW-0479">Metal-binding</keyword>
<keyword evidence="5" id="KW-0539">Nucleus</keyword>
<evidence type="ECO:0000256" key="5">
    <source>
        <dbReference type="ARBA" id="ARBA00023242"/>
    </source>
</evidence>
<keyword evidence="10" id="KW-1185">Reference proteome</keyword>
<sequence length="203" mass="23283">MKLVVHRLQRSSSMINLTLRDISPYVTCVLCGGYLETPTTITVCMHTFCRSCLVRHLRDDYNCPECGQLVHPLHPLEHIRHDPWKENLVKLLVPELARNVNRRESYRRLEPKIRPDSDDHDADDEMDTDSADETKLPRLSLGLRKIIASLARGQEEEDEMASACDQEETDDGMETDSSEDRMPYAVLKELAPFGLTDDEEDTE</sequence>
<feature type="region of interest" description="Disordered" evidence="7">
    <location>
        <begin position="150"/>
        <end position="203"/>
    </location>
</feature>
<dbReference type="InterPro" id="IPR013083">
    <property type="entry name" value="Znf_RING/FYVE/PHD"/>
</dbReference>
<dbReference type="InterPro" id="IPR051507">
    <property type="entry name" value="PcG_RING_finger"/>
</dbReference>
<dbReference type="Gene3D" id="3.30.40.10">
    <property type="entry name" value="Zinc/RING finger domain, C3HC4 (zinc finger)"/>
    <property type="match status" value="1"/>
</dbReference>
<name>A0ABN7AFA0_9HEMI</name>
<dbReference type="InterPro" id="IPR017907">
    <property type="entry name" value="Znf_RING_CS"/>
</dbReference>
<keyword evidence="3 6" id="KW-0863">Zinc-finger</keyword>
<dbReference type="Pfam" id="PF13923">
    <property type="entry name" value="zf-C3HC4_2"/>
    <property type="match status" value="1"/>
</dbReference>
<evidence type="ECO:0000313" key="10">
    <source>
        <dbReference type="Proteomes" id="UP001307889"/>
    </source>
</evidence>
<comment type="subcellular location">
    <subcellularLocation>
        <location evidence="1">Nucleus</location>
    </subcellularLocation>
</comment>
<dbReference type="EMBL" id="AP028910">
    <property type="protein sequence ID" value="BES89834.1"/>
    <property type="molecule type" value="Genomic_DNA"/>
</dbReference>
<evidence type="ECO:0000256" key="3">
    <source>
        <dbReference type="ARBA" id="ARBA00022771"/>
    </source>
</evidence>
<proteinExistence type="predicted"/>
<dbReference type="PROSITE" id="PS50089">
    <property type="entry name" value="ZF_RING_2"/>
    <property type="match status" value="1"/>
</dbReference>
<evidence type="ECO:0000256" key="7">
    <source>
        <dbReference type="SAM" id="MobiDB-lite"/>
    </source>
</evidence>
<protein>
    <recommendedName>
        <fullName evidence="8">RING-type domain-containing protein</fullName>
    </recommendedName>
</protein>
<dbReference type="InterPro" id="IPR001841">
    <property type="entry name" value="Znf_RING"/>
</dbReference>
<dbReference type="SUPFAM" id="SSF57850">
    <property type="entry name" value="RING/U-box"/>
    <property type="match status" value="1"/>
</dbReference>
<evidence type="ECO:0000256" key="2">
    <source>
        <dbReference type="ARBA" id="ARBA00022723"/>
    </source>
</evidence>
<dbReference type="PROSITE" id="PS00518">
    <property type="entry name" value="ZF_RING_1"/>
    <property type="match status" value="1"/>
</dbReference>